<name>A0A564YJR9_HYMDI</name>
<proteinExistence type="predicted"/>
<gene>
    <name evidence="1" type="ORF">WMSIL1_LOCUS7119</name>
</gene>
<dbReference type="Proteomes" id="UP000321570">
    <property type="component" value="Unassembled WGS sequence"/>
</dbReference>
<evidence type="ECO:0000313" key="1">
    <source>
        <dbReference type="EMBL" id="VUZ47522.1"/>
    </source>
</evidence>
<dbReference type="AlphaFoldDB" id="A0A564YJR9"/>
<sequence length="76" mass="9072">THTYLFKDLFETFHFSFISKHYFKYLLFLSGLRELFLTDVCFQILRISKGNGKIILENTANECKKLKIKFRSSLTQ</sequence>
<organism evidence="1 2">
    <name type="scientific">Hymenolepis diminuta</name>
    <name type="common">Rat tapeworm</name>
    <dbReference type="NCBI Taxonomy" id="6216"/>
    <lineage>
        <taxon>Eukaryota</taxon>
        <taxon>Metazoa</taxon>
        <taxon>Spiralia</taxon>
        <taxon>Lophotrochozoa</taxon>
        <taxon>Platyhelminthes</taxon>
        <taxon>Cestoda</taxon>
        <taxon>Eucestoda</taxon>
        <taxon>Cyclophyllidea</taxon>
        <taxon>Hymenolepididae</taxon>
        <taxon>Hymenolepis</taxon>
    </lineage>
</organism>
<reference evidence="1 2" key="1">
    <citation type="submission" date="2019-07" db="EMBL/GenBank/DDBJ databases">
        <authorList>
            <person name="Jastrzebski P J."/>
            <person name="Paukszto L."/>
            <person name="Jastrzebski P J."/>
        </authorList>
    </citation>
    <scope>NUCLEOTIDE SEQUENCE [LARGE SCALE GENOMIC DNA]</scope>
    <source>
        <strain evidence="1 2">WMS-il1</strain>
    </source>
</reference>
<keyword evidence="2" id="KW-1185">Reference proteome</keyword>
<feature type="non-terminal residue" evidence="1">
    <location>
        <position position="1"/>
    </location>
</feature>
<accession>A0A564YJR9</accession>
<protein>
    <submittedName>
        <fullName evidence="1">Uncharacterized protein</fullName>
    </submittedName>
</protein>
<dbReference type="EMBL" id="CABIJS010000244">
    <property type="protein sequence ID" value="VUZ47522.1"/>
    <property type="molecule type" value="Genomic_DNA"/>
</dbReference>
<evidence type="ECO:0000313" key="2">
    <source>
        <dbReference type="Proteomes" id="UP000321570"/>
    </source>
</evidence>